<dbReference type="SUPFAM" id="SSF53807">
    <property type="entry name" value="Helical backbone' metal receptor"/>
    <property type="match status" value="1"/>
</dbReference>
<dbReference type="GO" id="GO:0030313">
    <property type="term" value="C:cell envelope"/>
    <property type="evidence" value="ECO:0007669"/>
    <property type="project" value="UniProtKB-SubCell"/>
</dbReference>
<accession>A0A6J6CAZ1</accession>
<dbReference type="PRINTS" id="PR00690">
    <property type="entry name" value="ADHESNFAMILY"/>
</dbReference>
<dbReference type="AlphaFoldDB" id="A0A6J6CAZ1"/>
<dbReference type="Gene3D" id="3.40.50.1980">
    <property type="entry name" value="Nitrogenase molybdenum iron protein domain"/>
    <property type="match status" value="2"/>
</dbReference>
<comment type="subcellular location">
    <subcellularLocation>
        <location evidence="1">Cell envelope</location>
    </subcellularLocation>
</comment>
<organism evidence="5">
    <name type="scientific">freshwater metagenome</name>
    <dbReference type="NCBI Taxonomy" id="449393"/>
    <lineage>
        <taxon>unclassified sequences</taxon>
        <taxon>metagenomes</taxon>
        <taxon>ecological metagenomes</taxon>
    </lineage>
</organism>
<name>A0A6J6CAZ1_9ZZZZ</name>
<evidence type="ECO:0000256" key="4">
    <source>
        <dbReference type="ARBA" id="ARBA00022729"/>
    </source>
</evidence>
<keyword evidence="2" id="KW-0813">Transport</keyword>
<gene>
    <name evidence="5" type="ORF">UFOPK1421_01121</name>
</gene>
<dbReference type="PANTHER" id="PTHR42953:SF1">
    <property type="entry name" value="METAL-BINDING PROTEIN HI_0362-RELATED"/>
    <property type="match status" value="1"/>
</dbReference>
<dbReference type="PROSITE" id="PS51257">
    <property type="entry name" value="PROKAR_LIPOPROTEIN"/>
    <property type="match status" value="1"/>
</dbReference>
<keyword evidence="4" id="KW-0732">Signal</keyword>
<evidence type="ECO:0000313" key="5">
    <source>
        <dbReference type="EMBL" id="CAB4548592.1"/>
    </source>
</evidence>
<protein>
    <submittedName>
        <fullName evidence="5">Unannotated protein</fullName>
    </submittedName>
</protein>
<dbReference type="GO" id="GO:0030001">
    <property type="term" value="P:metal ion transport"/>
    <property type="evidence" value="ECO:0007669"/>
    <property type="project" value="InterPro"/>
</dbReference>
<dbReference type="GO" id="GO:0007155">
    <property type="term" value="P:cell adhesion"/>
    <property type="evidence" value="ECO:0007669"/>
    <property type="project" value="InterPro"/>
</dbReference>
<dbReference type="InterPro" id="IPR006128">
    <property type="entry name" value="Lipoprotein_PsaA-like"/>
</dbReference>
<dbReference type="InterPro" id="IPR006129">
    <property type="entry name" value="AdhesinB"/>
</dbReference>
<dbReference type="PRINTS" id="PR00691">
    <property type="entry name" value="ADHESINB"/>
</dbReference>
<keyword evidence="3" id="KW-0479">Metal-binding</keyword>
<dbReference type="InterPro" id="IPR006127">
    <property type="entry name" value="ZnuA-like"/>
</dbReference>
<proteinExistence type="predicted"/>
<reference evidence="5" key="1">
    <citation type="submission" date="2020-05" db="EMBL/GenBank/DDBJ databases">
        <authorList>
            <person name="Chiriac C."/>
            <person name="Salcher M."/>
            <person name="Ghai R."/>
            <person name="Kavagutti S V."/>
        </authorList>
    </citation>
    <scope>NUCLEOTIDE SEQUENCE</scope>
</reference>
<evidence type="ECO:0000256" key="1">
    <source>
        <dbReference type="ARBA" id="ARBA00004196"/>
    </source>
</evidence>
<dbReference type="GO" id="GO:0046872">
    <property type="term" value="F:metal ion binding"/>
    <property type="evidence" value="ECO:0007669"/>
    <property type="project" value="UniProtKB-KW"/>
</dbReference>
<sequence length="312" mass="32988">MAMTHTRRPVPRILLALAVFFALAACGKDASPSQDADLPQIVVTYSILGSLVSDVVGSSAQVTVLMPNGADPHQWQPSAKDIEKLNNADLVVTNGLGLEGGLADVIEQVVKEKVSVFVATDHIKVRLVGEGEGADPSDADQSVGAEDPHLWMDPMTLIDVVEALVETLALANIDVTEQGMKVTEDLATLDNEVGKMVGEIPEDKRQLVTGHESLGYFAARYGFSLTGAVIPGLSSESESAAGDLSALKEKIVEQQVKVIFTELGTDRDVVDALATDAGVTVVELSTHLLPTDGSYRSFLIDLASTIVNALKS</sequence>
<dbReference type="PANTHER" id="PTHR42953">
    <property type="entry name" value="HIGH-AFFINITY ZINC UPTAKE SYSTEM PROTEIN ZNUA-RELATED"/>
    <property type="match status" value="1"/>
</dbReference>
<dbReference type="Pfam" id="PF01297">
    <property type="entry name" value="ZnuA"/>
    <property type="match status" value="1"/>
</dbReference>
<dbReference type="InterPro" id="IPR050492">
    <property type="entry name" value="Bact_metal-bind_prot9"/>
</dbReference>
<dbReference type="EMBL" id="CAEZSL010000130">
    <property type="protein sequence ID" value="CAB4548592.1"/>
    <property type="molecule type" value="Genomic_DNA"/>
</dbReference>
<evidence type="ECO:0000256" key="3">
    <source>
        <dbReference type="ARBA" id="ARBA00022723"/>
    </source>
</evidence>
<evidence type="ECO:0000256" key="2">
    <source>
        <dbReference type="ARBA" id="ARBA00022448"/>
    </source>
</evidence>